<dbReference type="Pfam" id="PF00400">
    <property type="entry name" value="WD40"/>
    <property type="match status" value="4"/>
</dbReference>
<dbReference type="InterPro" id="IPR036322">
    <property type="entry name" value="WD40_repeat_dom_sf"/>
</dbReference>
<feature type="region of interest" description="Disordered" evidence="4">
    <location>
        <begin position="1"/>
        <end position="43"/>
    </location>
</feature>
<accession>A0A8D0LC37</accession>
<dbReference type="SMART" id="SM00320">
    <property type="entry name" value="WD40"/>
    <property type="match status" value="6"/>
</dbReference>
<dbReference type="GO" id="GO:0005829">
    <property type="term" value="C:cytosol"/>
    <property type="evidence" value="ECO:0007669"/>
    <property type="project" value="TreeGrafter"/>
</dbReference>
<feature type="repeat" description="WD" evidence="3">
    <location>
        <begin position="184"/>
        <end position="211"/>
    </location>
</feature>
<feature type="repeat" description="WD" evidence="3">
    <location>
        <begin position="46"/>
        <end position="88"/>
    </location>
</feature>
<sequence>LAPPDDLANEMEDVDFEGEAEAWETEEEDEGVEGSMEEQDDSEVTFTRHTASVFCVGLDPKTNTLAVTGGEDDKAFVWRVSDGELQFECSGHKDSVTCAGFSHDSAFVATGDMSGLVKVWRVDTKEQAWSSEVGDLEWLEWHPQAHVLLAGTADGNTWMWKIPGGECRTFQGPSCPATSGRVLPDGKRAVVGYEDGSVRVWDLKQGSPLHVLKGTKGGVHQALCPQQGGGWGIQASGWESLSPGGWGKASSWGLPPPHGSDSGPCPLCRMPLAAVGYLDGTLAIYDLATQSLRHTCRHESGIVQLLWEESSPVVYTCSLDGAVRLWDARSGKMISEYRGHTAEILDFTVNK</sequence>
<dbReference type="GeneTree" id="ENSGT00940000153648"/>
<reference evidence="5" key="2">
    <citation type="submission" date="2025-09" db="UniProtKB">
        <authorList>
            <consortium name="Ensembl"/>
        </authorList>
    </citation>
    <scope>IDENTIFICATION</scope>
</reference>
<dbReference type="InterPro" id="IPR019775">
    <property type="entry name" value="WD40_repeat_CS"/>
</dbReference>
<dbReference type="CDD" id="cd00200">
    <property type="entry name" value="WD40"/>
    <property type="match status" value="1"/>
</dbReference>
<dbReference type="Ensembl" id="ENSSPUT00000025652.1">
    <property type="protein sequence ID" value="ENSSPUP00000024050.1"/>
    <property type="gene ID" value="ENSSPUG00000018427.1"/>
</dbReference>
<feature type="repeat" description="WD" evidence="3">
    <location>
        <begin position="89"/>
        <end position="130"/>
    </location>
</feature>
<dbReference type="FunFam" id="2.130.10.10:FF:003571">
    <property type="entry name" value="Angio-associated, migratory cell protein"/>
    <property type="match status" value="1"/>
</dbReference>
<dbReference type="Proteomes" id="UP000694392">
    <property type="component" value="Unplaced"/>
</dbReference>
<dbReference type="Gene3D" id="2.130.10.10">
    <property type="entry name" value="YVTN repeat-like/Quinoprotein amine dehydrogenase"/>
    <property type="match status" value="1"/>
</dbReference>
<evidence type="ECO:0000256" key="1">
    <source>
        <dbReference type="ARBA" id="ARBA00022574"/>
    </source>
</evidence>
<evidence type="ECO:0000256" key="4">
    <source>
        <dbReference type="SAM" id="MobiDB-lite"/>
    </source>
</evidence>
<dbReference type="PANTHER" id="PTHR19857:SF8">
    <property type="entry name" value="ANGIO-ASSOCIATED MIGRATORY CELL PROTEIN"/>
    <property type="match status" value="1"/>
</dbReference>
<feature type="compositionally biased region" description="Acidic residues" evidence="4">
    <location>
        <begin position="7"/>
        <end position="43"/>
    </location>
</feature>
<evidence type="ECO:0000256" key="3">
    <source>
        <dbReference type="PROSITE-ProRule" id="PRU00221"/>
    </source>
</evidence>
<dbReference type="PANTHER" id="PTHR19857">
    <property type="entry name" value="MITOCHONDRIAL DIVISION PROTEIN 1-RELATED"/>
    <property type="match status" value="1"/>
</dbReference>
<dbReference type="OMA" id="ACNPTDP"/>
<evidence type="ECO:0000313" key="6">
    <source>
        <dbReference type="Proteomes" id="UP000694392"/>
    </source>
</evidence>
<organism evidence="5 6">
    <name type="scientific">Sphenodon punctatus</name>
    <name type="common">Tuatara</name>
    <name type="synonym">Hatteria punctata</name>
    <dbReference type="NCBI Taxonomy" id="8508"/>
    <lineage>
        <taxon>Eukaryota</taxon>
        <taxon>Metazoa</taxon>
        <taxon>Chordata</taxon>
        <taxon>Craniata</taxon>
        <taxon>Vertebrata</taxon>
        <taxon>Euteleostomi</taxon>
        <taxon>Lepidosauria</taxon>
        <taxon>Sphenodontia</taxon>
        <taxon>Sphenodontidae</taxon>
        <taxon>Sphenodon</taxon>
    </lineage>
</organism>
<proteinExistence type="predicted"/>
<dbReference type="SUPFAM" id="SSF50978">
    <property type="entry name" value="WD40 repeat-like"/>
    <property type="match status" value="1"/>
</dbReference>
<dbReference type="InterPro" id="IPR001680">
    <property type="entry name" value="WD40_rpt"/>
</dbReference>
<reference evidence="5" key="1">
    <citation type="submission" date="2025-08" db="UniProtKB">
        <authorList>
            <consortium name="Ensembl"/>
        </authorList>
    </citation>
    <scope>IDENTIFICATION</scope>
</reference>
<keyword evidence="2" id="KW-0677">Repeat</keyword>
<name>A0A8D0LC37_SPHPU</name>
<feature type="repeat" description="WD" evidence="3">
    <location>
        <begin position="295"/>
        <end position="336"/>
    </location>
</feature>
<evidence type="ECO:0008006" key="7">
    <source>
        <dbReference type="Google" id="ProtNLM"/>
    </source>
</evidence>
<evidence type="ECO:0000313" key="5">
    <source>
        <dbReference type="Ensembl" id="ENSSPUP00000024050.1"/>
    </source>
</evidence>
<protein>
    <recommendedName>
        <fullName evidence="7">Angio-associated migratory cell protein</fullName>
    </recommendedName>
</protein>
<dbReference type="PROSITE" id="PS00678">
    <property type="entry name" value="WD_REPEATS_1"/>
    <property type="match status" value="1"/>
</dbReference>
<evidence type="ECO:0000256" key="2">
    <source>
        <dbReference type="ARBA" id="ARBA00022737"/>
    </source>
</evidence>
<dbReference type="PROSITE" id="PS50294">
    <property type="entry name" value="WD_REPEATS_REGION"/>
    <property type="match status" value="2"/>
</dbReference>
<dbReference type="InterPro" id="IPR051179">
    <property type="entry name" value="WD_repeat_multifunction"/>
</dbReference>
<dbReference type="PROSITE" id="PS50082">
    <property type="entry name" value="WD_REPEATS_2"/>
    <property type="match status" value="4"/>
</dbReference>
<keyword evidence="6" id="KW-1185">Reference proteome</keyword>
<dbReference type="AlphaFoldDB" id="A0A8D0LC37"/>
<keyword evidence="1 3" id="KW-0853">WD repeat</keyword>
<dbReference type="InterPro" id="IPR015943">
    <property type="entry name" value="WD40/YVTN_repeat-like_dom_sf"/>
</dbReference>